<dbReference type="Gene3D" id="3.10.180.10">
    <property type="entry name" value="2,3-Dihydroxybiphenyl 1,2-Dioxygenase, domain 1"/>
    <property type="match status" value="1"/>
</dbReference>
<dbReference type="PROSITE" id="PS51819">
    <property type="entry name" value="VOC"/>
    <property type="match status" value="1"/>
</dbReference>
<dbReference type="EMBL" id="SMZQ01000002">
    <property type="protein sequence ID" value="TDL39695.1"/>
    <property type="molecule type" value="Genomic_DNA"/>
</dbReference>
<reference evidence="2 3" key="1">
    <citation type="submission" date="2019-03" db="EMBL/GenBank/DDBJ databases">
        <title>Genome Sequencing and Assembly of Various Microbes Isolated from Partially Reclaimed Soil and Acid Mine Drainage (AMD) Site.</title>
        <authorList>
            <person name="Steinbock B."/>
            <person name="Bechtold R."/>
            <person name="Sevigny J.L."/>
            <person name="Thomas D."/>
            <person name="Cuthill L.R."/>
            <person name="Aveiro Johannsen E.J."/>
            <person name="Thomas K."/>
            <person name="Ghosh A."/>
        </authorList>
    </citation>
    <scope>NUCLEOTIDE SEQUENCE [LARGE SCALE GENOMIC DNA]</scope>
    <source>
        <strain evidence="2 3">S-A1</strain>
    </source>
</reference>
<dbReference type="Pfam" id="PF00903">
    <property type="entry name" value="Glyoxalase"/>
    <property type="match status" value="1"/>
</dbReference>
<dbReference type="OrthoDB" id="7187210at2"/>
<dbReference type="SUPFAM" id="SSF54593">
    <property type="entry name" value="Glyoxalase/Bleomycin resistance protein/Dihydroxybiphenyl dioxygenase"/>
    <property type="match status" value="1"/>
</dbReference>
<dbReference type="InterPro" id="IPR037523">
    <property type="entry name" value="VOC_core"/>
</dbReference>
<sequence length="150" mass="16563">MHKNMQYSEWYLLLLVRDPGLVLRAAPRERAMMLTRIDHIDLKVPDLAGTVDFLTTLGLEVLRMTDPARGSVELALPGQGQIVFELREDCTVSGTTLNHVAFSTSDAVADVRKFESLGLPITKAHAHIQHSGRTISNITDPGGTTWQLTD</sequence>
<accession>A0A4R5Y8P7</accession>
<evidence type="ECO:0000313" key="2">
    <source>
        <dbReference type="EMBL" id="TDL39695.1"/>
    </source>
</evidence>
<name>A0A4R5Y8P7_9MICC</name>
<organism evidence="2 3">
    <name type="scientific">Arthrobacter nitrophenolicus</name>
    <dbReference type="NCBI Taxonomy" id="683150"/>
    <lineage>
        <taxon>Bacteria</taxon>
        <taxon>Bacillati</taxon>
        <taxon>Actinomycetota</taxon>
        <taxon>Actinomycetes</taxon>
        <taxon>Micrococcales</taxon>
        <taxon>Micrococcaceae</taxon>
        <taxon>Arthrobacter</taxon>
    </lineage>
</organism>
<evidence type="ECO:0000259" key="1">
    <source>
        <dbReference type="PROSITE" id="PS51819"/>
    </source>
</evidence>
<gene>
    <name evidence="2" type="ORF">E2R57_04250</name>
</gene>
<evidence type="ECO:0000313" key="3">
    <source>
        <dbReference type="Proteomes" id="UP000294621"/>
    </source>
</evidence>
<comment type="caution">
    <text evidence="2">The sequence shown here is derived from an EMBL/GenBank/DDBJ whole genome shotgun (WGS) entry which is preliminary data.</text>
</comment>
<proteinExistence type="predicted"/>
<dbReference type="InterPro" id="IPR004360">
    <property type="entry name" value="Glyas_Fos-R_dOase_dom"/>
</dbReference>
<dbReference type="AlphaFoldDB" id="A0A4R5Y8P7"/>
<feature type="domain" description="VOC" evidence="1">
    <location>
        <begin position="36"/>
        <end position="150"/>
    </location>
</feature>
<protein>
    <submittedName>
        <fullName evidence="2">VOC family protein</fullName>
    </submittedName>
</protein>
<dbReference type="CDD" id="cd06587">
    <property type="entry name" value="VOC"/>
    <property type="match status" value="1"/>
</dbReference>
<dbReference type="Proteomes" id="UP000294621">
    <property type="component" value="Unassembled WGS sequence"/>
</dbReference>
<dbReference type="InterPro" id="IPR029068">
    <property type="entry name" value="Glyas_Bleomycin-R_OHBP_Dase"/>
</dbReference>